<organism evidence="1">
    <name type="scientific">uncultured Caudovirales phage</name>
    <dbReference type="NCBI Taxonomy" id="2100421"/>
    <lineage>
        <taxon>Viruses</taxon>
        <taxon>Duplodnaviria</taxon>
        <taxon>Heunggongvirae</taxon>
        <taxon>Uroviricota</taxon>
        <taxon>Caudoviricetes</taxon>
        <taxon>Peduoviridae</taxon>
        <taxon>Maltschvirus</taxon>
        <taxon>Maltschvirus maltsch</taxon>
    </lineage>
</organism>
<name>A0A6J5SF05_9CAUD</name>
<gene>
    <name evidence="1" type="ORF">UFOVP1444_18</name>
    <name evidence="2" type="ORF">UFOVP1536_6</name>
</gene>
<sequence length="551" mass="59837">MSFAFPKVEAETGIPITGRDATFMNYHSSVLYEGSLHTMGGAVTDWISGLFDNSEKIDAATANKEYGLPDDGLVFDEPVTRERAQSMRERHELLAITRAEIATMGDVGLGYGFTGFIAGAVGGIMHPVDAVAMFLPFVGEAKLAEGLAGPLSRIAARGLLVSEETIAKHVTFPRITSAVIDATAGNLLTEIPVAIQARRNKEEYEIEDFARNILGGAVVAGTLKGLSLGFTRARESFSKVSPQIQDRMLRDAIQQAAVGKSVDVHSHATIDPKLMEAEWKEREAAIRASFTINGPDQVIVSPAIKDSSGTVRKGQIHALIEGAGEDGSIDGYVTNTGEFVTREQAEGMSQQRMGMDVRSDIAADEIQDPFRRESYLESELKQAGESEIPALVKQIEATRAEINAMGYDLVGDKYVQTRASEQSIKSPEYQAFVKERIDKYVAEQKKLFDVEYQKKLAVSDAAREKQTIGPLAKPEDIAKLDGTRVPEAAIADIAEDARALSADAEADLNVLEVENPELADHIRKEIKKQMGAIDDPQPKAIEAALNCLINE</sequence>
<proteinExistence type="predicted"/>
<evidence type="ECO:0000313" key="1">
    <source>
        <dbReference type="EMBL" id="CAB4212599.1"/>
    </source>
</evidence>
<accession>A0A6J5SF05</accession>
<evidence type="ECO:0000313" key="2">
    <source>
        <dbReference type="EMBL" id="CAB5227903.1"/>
    </source>
</evidence>
<protein>
    <submittedName>
        <fullName evidence="1">Uncharacterized protein</fullName>
    </submittedName>
</protein>
<dbReference type="EMBL" id="LR798382">
    <property type="protein sequence ID" value="CAB5227903.1"/>
    <property type="molecule type" value="Genomic_DNA"/>
</dbReference>
<reference evidence="1" key="1">
    <citation type="submission" date="2020-05" db="EMBL/GenBank/DDBJ databases">
        <authorList>
            <person name="Chiriac C."/>
            <person name="Salcher M."/>
            <person name="Ghai R."/>
            <person name="Kavagutti S V."/>
        </authorList>
    </citation>
    <scope>NUCLEOTIDE SEQUENCE</scope>
</reference>
<dbReference type="EMBL" id="LR797393">
    <property type="protein sequence ID" value="CAB4212599.1"/>
    <property type="molecule type" value="Genomic_DNA"/>
</dbReference>